<evidence type="ECO:0000313" key="1">
    <source>
        <dbReference type="EMBL" id="KHN79032.1"/>
    </source>
</evidence>
<proteinExistence type="predicted"/>
<organism evidence="1 2">
    <name type="scientific">Toxocara canis</name>
    <name type="common">Canine roundworm</name>
    <dbReference type="NCBI Taxonomy" id="6265"/>
    <lineage>
        <taxon>Eukaryota</taxon>
        <taxon>Metazoa</taxon>
        <taxon>Ecdysozoa</taxon>
        <taxon>Nematoda</taxon>
        <taxon>Chromadorea</taxon>
        <taxon>Rhabditida</taxon>
        <taxon>Spirurina</taxon>
        <taxon>Ascaridomorpha</taxon>
        <taxon>Ascaridoidea</taxon>
        <taxon>Toxocaridae</taxon>
        <taxon>Toxocara</taxon>
    </lineage>
</organism>
<keyword evidence="2" id="KW-1185">Reference proteome</keyword>
<dbReference type="OrthoDB" id="5867840at2759"/>
<dbReference type="STRING" id="6265.A0A0B2VC62"/>
<dbReference type="AlphaFoldDB" id="A0A0B2VC62"/>
<name>A0A0B2VC62_TOXCA</name>
<protein>
    <submittedName>
        <fullName evidence="1">Uncharacterized protein</fullName>
    </submittedName>
</protein>
<accession>A0A0B2VC62</accession>
<sequence length="114" mass="12748">MLHDEHVFQKCNCLRLQSDGILVVAGLPNISDEHVRNAITFAIDLQALVKSDLRVKLFLVITACFLIRACFDKALNLRIIEGSGGRGGGWRASRHRDSGRMGSVDAYLFILFFK</sequence>
<reference evidence="1 2" key="1">
    <citation type="submission" date="2014-11" db="EMBL/GenBank/DDBJ databases">
        <title>Genetic blueprint of the zoonotic pathogen Toxocara canis.</title>
        <authorList>
            <person name="Zhu X.-Q."/>
            <person name="Korhonen P.K."/>
            <person name="Cai H."/>
            <person name="Young N.D."/>
            <person name="Nejsum P."/>
            <person name="von Samson-Himmelstjerna G."/>
            <person name="Boag P.R."/>
            <person name="Tan P."/>
            <person name="Li Q."/>
            <person name="Min J."/>
            <person name="Yang Y."/>
            <person name="Wang X."/>
            <person name="Fang X."/>
            <person name="Hall R.S."/>
            <person name="Hofmann A."/>
            <person name="Sternberg P.W."/>
            <person name="Jex A.R."/>
            <person name="Gasser R.B."/>
        </authorList>
    </citation>
    <scope>NUCLEOTIDE SEQUENCE [LARGE SCALE GENOMIC DNA]</scope>
    <source>
        <strain evidence="1">PN_DK_2014</strain>
    </source>
</reference>
<comment type="caution">
    <text evidence="1">The sequence shown here is derived from an EMBL/GenBank/DDBJ whole genome shotgun (WGS) entry which is preliminary data.</text>
</comment>
<gene>
    <name evidence="1" type="ORF">Tcan_14302</name>
</gene>
<evidence type="ECO:0000313" key="2">
    <source>
        <dbReference type="Proteomes" id="UP000031036"/>
    </source>
</evidence>
<dbReference type="EMBL" id="JPKZ01001951">
    <property type="protein sequence ID" value="KHN79032.1"/>
    <property type="molecule type" value="Genomic_DNA"/>
</dbReference>
<dbReference type="Proteomes" id="UP000031036">
    <property type="component" value="Unassembled WGS sequence"/>
</dbReference>